<feature type="region of interest" description="Disordered" evidence="1">
    <location>
        <begin position="518"/>
        <end position="593"/>
    </location>
</feature>
<protein>
    <submittedName>
        <fullName evidence="4">PQQ-binding-like beta-propeller repeat protein</fullName>
    </submittedName>
</protein>
<dbReference type="PANTHER" id="PTHR34512">
    <property type="entry name" value="CELL SURFACE PROTEIN"/>
    <property type="match status" value="1"/>
</dbReference>
<evidence type="ECO:0000256" key="2">
    <source>
        <dbReference type="SAM" id="Phobius"/>
    </source>
</evidence>
<dbReference type="Pfam" id="PF13360">
    <property type="entry name" value="PQQ_2"/>
    <property type="match status" value="2"/>
</dbReference>
<keyword evidence="2" id="KW-0812">Transmembrane</keyword>
<dbReference type="InterPro" id="IPR018391">
    <property type="entry name" value="PQQ_b-propeller_rpt"/>
</dbReference>
<keyword evidence="5" id="KW-1185">Reference proteome</keyword>
<sequence>MGGSRRRPDGRPGPGGGVRVALGLVAGALAVALCAVLVERFVLHAEWWQVRHTVTRQPVAPQIDVGPPPGPLAPGWEQTTRIHRGSAAGYDGVAFAVARGQVVTASGGGLDVRDARDGAQRWSYRRTGWTLLGWTSTRSRIVAYFERDGRRGDRLLVGFDELSGAQLWRHEGERPAAVSRATLRWPAGAGVVLTTDDGRRTLYGVSALTGKRLWRTPLPKGCRLYEGAAQPSDALDPADAPAAAAGPDPGDALAALAVGCTGRDGRLLAVDPGHGRVLWSRTLAKGESPEVRVLDGAVLVADGAALRAFTAGGDQIARWDGDLVCGDQMCPAVRAGGRLLVVRHRDGKGAGTDRMEAVDVPSGTVAWSRDVPGYAALAQAGGTVYALRPRLSDQLLPAGVDIVDPGDGRASTVPVPFAMDPDLRGARPWLAAAGGLLYTAVAEAAPRPEGAARLVALRGAADGPGPAELGGVPVRDWPDACALLKKADLAAVHADDHRMRSARTSVGGVTLPHPVSCTYETTWNEPPGHGTPGKQPGKASGKARPSGGPDPSKTPSGKPGATGAKAGTSPTPHASGGAKPAKPGGKPGGAVPEQAFRGLTVSVRWVAETRAEAGRMLDALQEVQSQARERPDIGADRAYELGPTAGMIALLVDRAVVVVDVDQPPGAAARLARSVVERLRARGQGA</sequence>
<dbReference type="InterPro" id="IPR002372">
    <property type="entry name" value="PQQ_rpt_dom"/>
</dbReference>
<keyword evidence="2" id="KW-0472">Membrane</keyword>
<dbReference type="Proteomes" id="UP000680206">
    <property type="component" value="Unassembled WGS sequence"/>
</dbReference>
<dbReference type="InterPro" id="IPR015943">
    <property type="entry name" value="WD40/YVTN_repeat-like_dom_sf"/>
</dbReference>
<evidence type="ECO:0000313" key="4">
    <source>
        <dbReference type="EMBL" id="MBO2466233.1"/>
    </source>
</evidence>
<dbReference type="PANTHER" id="PTHR34512:SF30">
    <property type="entry name" value="OUTER MEMBRANE PROTEIN ASSEMBLY FACTOR BAMB"/>
    <property type="match status" value="1"/>
</dbReference>
<gene>
    <name evidence="4" type="ORF">J4709_52600</name>
</gene>
<dbReference type="EMBL" id="JAGEPF010000063">
    <property type="protein sequence ID" value="MBO2466233.1"/>
    <property type="molecule type" value="Genomic_DNA"/>
</dbReference>
<evidence type="ECO:0000259" key="3">
    <source>
        <dbReference type="Pfam" id="PF13360"/>
    </source>
</evidence>
<reference evidence="4 5" key="1">
    <citation type="submission" date="2021-03" db="EMBL/GenBank/DDBJ databases">
        <title>Actinomadura violae sp. nov., isolated from lichen in Thailand.</title>
        <authorList>
            <person name="Kanchanasin P."/>
            <person name="Saeng-In P."/>
            <person name="Phongsopitanun W."/>
            <person name="Yuki M."/>
            <person name="Kudo T."/>
            <person name="Ohkuma M."/>
            <person name="Tanasupawat S."/>
        </authorList>
    </citation>
    <scope>NUCLEOTIDE SEQUENCE [LARGE SCALE GENOMIC DNA]</scope>
    <source>
        <strain evidence="4 5">LCR2-06</strain>
    </source>
</reference>
<feature type="domain" description="Pyrrolo-quinoline quinone repeat" evidence="3">
    <location>
        <begin position="263"/>
        <end position="409"/>
    </location>
</feature>
<keyword evidence="2" id="KW-1133">Transmembrane helix</keyword>
<dbReference type="RefSeq" id="WP_208253060.1">
    <property type="nucleotide sequence ID" value="NZ_JAGEPF010000063.1"/>
</dbReference>
<proteinExistence type="predicted"/>
<dbReference type="Gene3D" id="2.130.10.10">
    <property type="entry name" value="YVTN repeat-like/Quinoprotein amine dehydrogenase"/>
    <property type="match status" value="1"/>
</dbReference>
<organism evidence="4 5">
    <name type="scientific">Actinomadura violacea</name>
    <dbReference type="NCBI Taxonomy" id="2819934"/>
    <lineage>
        <taxon>Bacteria</taxon>
        <taxon>Bacillati</taxon>
        <taxon>Actinomycetota</taxon>
        <taxon>Actinomycetes</taxon>
        <taxon>Streptosporangiales</taxon>
        <taxon>Thermomonosporaceae</taxon>
        <taxon>Actinomadura</taxon>
    </lineage>
</organism>
<evidence type="ECO:0000313" key="5">
    <source>
        <dbReference type="Proteomes" id="UP000680206"/>
    </source>
</evidence>
<accession>A0ABS3SBU0</accession>
<dbReference type="SMART" id="SM00564">
    <property type="entry name" value="PQQ"/>
    <property type="match status" value="4"/>
</dbReference>
<comment type="caution">
    <text evidence="4">The sequence shown here is derived from an EMBL/GenBank/DDBJ whole genome shotgun (WGS) entry which is preliminary data.</text>
</comment>
<name>A0ABS3SBU0_9ACTN</name>
<dbReference type="SUPFAM" id="SSF50998">
    <property type="entry name" value="Quinoprotein alcohol dehydrogenase-like"/>
    <property type="match status" value="1"/>
</dbReference>
<feature type="transmembrane region" description="Helical" evidence="2">
    <location>
        <begin position="20"/>
        <end position="38"/>
    </location>
</feature>
<feature type="compositionally biased region" description="Low complexity" evidence="1">
    <location>
        <begin position="555"/>
        <end position="584"/>
    </location>
</feature>
<feature type="domain" description="Pyrrolo-quinoline quinone repeat" evidence="3">
    <location>
        <begin position="91"/>
        <end position="220"/>
    </location>
</feature>
<evidence type="ECO:0000256" key="1">
    <source>
        <dbReference type="SAM" id="MobiDB-lite"/>
    </source>
</evidence>
<dbReference type="InterPro" id="IPR011047">
    <property type="entry name" value="Quinoprotein_ADH-like_sf"/>
</dbReference>